<dbReference type="AlphaFoldDB" id="A0A9Q3CNG4"/>
<comment type="caution">
    <text evidence="2">The sequence shown here is derived from an EMBL/GenBank/DDBJ whole genome shotgun (WGS) entry which is preliminary data.</text>
</comment>
<feature type="compositionally biased region" description="Low complexity" evidence="1">
    <location>
        <begin position="129"/>
        <end position="148"/>
    </location>
</feature>
<feature type="compositionally biased region" description="Polar residues" evidence="1">
    <location>
        <begin position="1"/>
        <end position="11"/>
    </location>
</feature>
<feature type="region of interest" description="Disordered" evidence="1">
    <location>
        <begin position="1"/>
        <end position="196"/>
    </location>
</feature>
<protein>
    <submittedName>
        <fullName evidence="2">Uncharacterized protein</fullName>
    </submittedName>
</protein>
<name>A0A9Q3CNG4_9BASI</name>
<gene>
    <name evidence="2" type="ORF">O181_025880</name>
</gene>
<sequence>MGLLGKSSQSRSPPPDGTSGYSSLTGSRQREVERWTNVGGPIPTGGRPIYSSSQVPISRINNQGVVKRIRKISDSPTNPYAKGSDELDGEELEVINPLVGNSSSSSPTQLPAKQFHSHLIPSTPGSFQPVLSSLLSSSPPSSPKPSISRTVLASPMKPSTIPKPRPSENPTSLQLQPVASTSQRREDQYPLPFPSA</sequence>
<proteinExistence type="predicted"/>
<reference evidence="2" key="1">
    <citation type="submission" date="2021-03" db="EMBL/GenBank/DDBJ databases">
        <title>Draft genome sequence of rust myrtle Austropuccinia psidii MF-1, a brazilian biotype.</title>
        <authorList>
            <person name="Quecine M.C."/>
            <person name="Pachon D.M.R."/>
            <person name="Bonatelli M.L."/>
            <person name="Correr F.H."/>
            <person name="Franceschini L.M."/>
            <person name="Leite T.F."/>
            <person name="Margarido G.R.A."/>
            <person name="Almeida C.A."/>
            <person name="Ferrarezi J.A."/>
            <person name="Labate C.A."/>
        </authorList>
    </citation>
    <scope>NUCLEOTIDE SEQUENCE</scope>
    <source>
        <strain evidence="2">MF-1</strain>
    </source>
</reference>
<evidence type="ECO:0000313" key="2">
    <source>
        <dbReference type="EMBL" id="MBW0486165.1"/>
    </source>
</evidence>
<evidence type="ECO:0000256" key="1">
    <source>
        <dbReference type="SAM" id="MobiDB-lite"/>
    </source>
</evidence>
<accession>A0A9Q3CNG4</accession>
<dbReference type="Proteomes" id="UP000765509">
    <property type="component" value="Unassembled WGS sequence"/>
</dbReference>
<feature type="compositionally biased region" description="Polar residues" evidence="1">
    <location>
        <begin position="99"/>
        <end position="111"/>
    </location>
</feature>
<organism evidence="2 3">
    <name type="scientific">Austropuccinia psidii MF-1</name>
    <dbReference type="NCBI Taxonomy" id="1389203"/>
    <lineage>
        <taxon>Eukaryota</taxon>
        <taxon>Fungi</taxon>
        <taxon>Dikarya</taxon>
        <taxon>Basidiomycota</taxon>
        <taxon>Pucciniomycotina</taxon>
        <taxon>Pucciniomycetes</taxon>
        <taxon>Pucciniales</taxon>
        <taxon>Sphaerophragmiaceae</taxon>
        <taxon>Austropuccinia</taxon>
    </lineage>
</organism>
<dbReference type="EMBL" id="AVOT02008503">
    <property type="protein sequence ID" value="MBW0486165.1"/>
    <property type="molecule type" value="Genomic_DNA"/>
</dbReference>
<keyword evidence="3" id="KW-1185">Reference proteome</keyword>
<feature type="compositionally biased region" description="Polar residues" evidence="1">
    <location>
        <begin position="168"/>
        <end position="182"/>
    </location>
</feature>
<evidence type="ECO:0000313" key="3">
    <source>
        <dbReference type="Proteomes" id="UP000765509"/>
    </source>
</evidence>
<feature type="compositionally biased region" description="Polar residues" evidence="1">
    <location>
        <begin position="50"/>
        <end position="64"/>
    </location>
</feature>